<evidence type="ECO:0000313" key="2">
    <source>
        <dbReference type="EMBL" id="EFN88988.1"/>
    </source>
</evidence>
<accession>E2B5P5</accession>
<dbReference type="InParanoid" id="E2B5P5"/>
<organism evidence="3">
    <name type="scientific">Harpegnathos saltator</name>
    <name type="common">Jerdon's jumping ant</name>
    <dbReference type="NCBI Taxonomy" id="610380"/>
    <lineage>
        <taxon>Eukaryota</taxon>
        <taxon>Metazoa</taxon>
        <taxon>Ecdysozoa</taxon>
        <taxon>Arthropoda</taxon>
        <taxon>Hexapoda</taxon>
        <taxon>Insecta</taxon>
        <taxon>Pterygota</taxon>
        <taxon>Neoptera</taxon>
        <taxon>Endopterygota</taxon>
        <taxon>Hymenoptera</taxon>
        <taxon>Apocrita</taxon>
        <taxon>Aculeata</taxon>
        <taxon>Formicoidea</taxon>
        <taxon>Formicidae</taxon>
        <taxon>Ponerinae</taxon>
        <taxon>Ponerini</taxon>
        <taxon>Harpegnathos</taxon>
    </lineage>
</organism>
<reference evidence="2 3" key="1">
    <citation type="journal article" date="2010" name="Science">
        <title>Genomic comparison of the ants Camponotus floridanus and Harpegnathos saltator.</title>
        <authorList>
            <person name="Bonasio R."/>
            <person name="Zhang G."/>
            <person name="Ye C."/>
            <person name="Mutti N.S."/>
            <person name="Fang X."/>
            <person name="Qin N."/>
            <person name="Donahue G."/>
            <person name="Yang P."/>
            <person name="Li Q."/>
            <person name="Li C."/>
            <person name="Zhang P."/>
            <person name="Huang Z."/>
            <person name="Berger S.L."/>
            <person name="Reinberg D."/>
            <person name="Wang J."/>
            <person name="Liebig J."/>
        </authorList>
    </citation>
    <scope>NUCLEOTIDE SEQUENCE [LARGE SCALE GENOMIC DNA]</scope>
    <source>
        <strain evidence="2 3">R22 G/1</strain>
    </source>
</reference>
<evidence type="ECO:0000313" key="3">
    <source>
        <dbReference type="Proteomes" id="UP000008237"/>
    </source>
</evidence>
<proteinExistence type="predicted"/>
<protein>
    <submittedName>
        <fullName evidence="2">Uncharacterized protein</fullName>
    </submittedName>
</protein>
<evidence type="ECO:0000256" key="1">
    <source>
        <dbReference type="SAM" id="MobiDB-lite"/>
    </source>
</evidence>
<dbReference type="AlphaFoldDB" id="E2B5P5"/>
<dbReference type="Proteomes" id="UP000008237">
    <property type="component" value="Unassembled WGS sequence"/>
</dbReference>
<name>E2B5P5_HARSA</name>
<dbReference type="EMBL" id="GL445864">
    <property type="protein sequence ID" value="EFN88988.1"/>
    <property type="molecule type" value="Genomic_DNA"/>
</dbReference>
<sequence length="73" mass="8358">MHMRLLFLTSLRHIPPYSLQGSIETEQTFYVIELAATLEGNYSSGRCSQRRSEDPVQAEQSRLEDLKAECGRL</sequence>
<gene>
    <name evidence="2" type="ORF">EAI_11781</name>
</gene>
<feature type="region of interest" description="Disordered" evidence="1">
    <location>
        <begin position="43"/>
        <end position="62"/>
    </location>
</feature>
<keyword evidence="3" id="KW-1185">Reference proteome</keyword>